<dbReference type="GO" id="GO:0046982">
    <property type="term" value="F:protein heterodimerization activity"/>
    <property type="evidence" value="ECO:0007669"/>
    <property type="project" value="InterPro"/>
</dbReference>
<dbReference type="EMBL" id="BRXW01000565">
    <property type="protein sequence ID" value="GMH66827.1"/>
    <property type="molecule type" value="Genomic_DNA"/>
</dbReference>
<dbReference type="GO" id="GO:0000786">
    <property type="term" value="C:nucleosome"/>
    <property type="evidence" value="ECO:0007669"/>
    <property type="project" value="UniProtKB-KW"/>
</dbReference>
<reference evidence="4" key="1">
    <citation type="journal article" date="2023" name="Commun. Biol.">
        <title>Genome analysis of Parmales, the sister group of diatoms, reveals the evolutionary specialization of diatoms from phago-mixotrophs to photoautotrophs.</title>
        <authorList>
            <person name="Ban H."/>
            <person name="Sato S."/>
            <person name="Yoshikawa S."/>
            <person name="Yamada K."/>
            <person name="Nakamura Y."/>
            <person name="Ichinomiya M."/>
            <person name="Sato N."/>
            <person name="Blanc-Mathieu R."/>
            <person name="Endo H."/>
            <person name="Kuwata A."/>
            <person name="Ogata H."/>
        </authorList>
    </citation>
    <scope>NUCLEOTIDE SEQUENCE [LARGE SCALE GENOMIC DNA]</scope>
    <source>
        <strain evidence="4">NIES 3700</strain>
    </source>
</reference>
<comment type="subunit">
    <text evidence="1">The nucleosome is a histone octamer containing two molecules each of H2A, H2B, H3 and H4 assembled in one H3-H4 heterotetramer and two H2A-H2B heterodimers. The octamer wraps approximately 147 bp of DNA.</text>
</comment>
<keyword evidence="1" id="KW-0238">DNA-binding</keyword>
<dbReference type="InterPro" id="IPR002119">
    <property type="entry name" value="Histone_H2A"/>
</dbReference>
<dbReference type="SMART" id="SM00414">
    <property type="entry name" value="H2A"/>
    <property type="match status" value="1"/>
</dbReference>
<dbReference type="CDD" id="cd00074">
    <property type="entry name" value="HFD_H2A"/>
    <property type="match status" value="1"/>
</dbReference>
<keyword evidence="1" id="KW-0544">Nucleosome core</keyword>
<gene>
    <name evidence="3" type="ORF">TrLO_g12761</name>
</gene>
<comment type="similarity">
    <text evidence="1">Belongs to the histone H2A family.</text>
</comment>
<dbReference type="PRINTS" id="PR00620">
    <property type="entry name" value="HISTONEH2A"/>
</dbReference>
<keyword evidence="1" id="KW-0539">Nucleus</keyword>
<dbReference type="GO" id="GO:0030527">
    <property type="term" value="F:structural constituent of chromatin"/>
    <property type="evidence" value="ECO:0007669"/>
    <property type="project" value="InterPro"/>
</dbReference>
<dbReference type="Pfam" id="PF00125">
    <property type="entry name" value="Histone"/>
    <property type="match status" value="1"/>
</dbReference>
<feature type="domain" description="Core Histone H2A/H2B/H3" evidence="2">
    <location>
        <begin position="10"/>
        <end position="89"/>
    </location>
</feature>
<dbReference type="SUPFAM" id="SSF47113">
    <property type="entry name" value="Histone-fold"/>
    <property type="match status" value="1"/>
</dbReference>
<keyword evidence="1" id="KW-0158">Chromosome</keyword>
<dbReference type="GO" id="GO:0005634">
    <property type="term" value="C:nucleus"/>
    <property type="evidence" value="ECO:0007669"/>
    <property type="project" value="UniProtKB-SubCell"/>
</dbReference>
<comment type="caution">
    <text evidence="3">The sequence shown here is derived from an EMBL/GenBank/DDBJ whole genome shotgun (WGS) entry which is preliminary data.</text>
</comment>
<protein>
    <recommendedName>
        <fullName evidence="1">Histone H2A</fullName>
    </recommendedName>
</protein>
<name>A0A9W7E5H1_9STRA</name>
<dbReference type="PANTHER" id="PTHR23430">
    <property type="entry name" value="HISTONE H2A"/>
    <property type="match status" value="1"/>
</dbReference>
<dbReference type="InterPro" id="IPR007125">
    <property type="entry name" value="H2A/H2B/H3"/>
</dbReference>
<evidence type="ECO:0000313" key="4">
    <source>
        <dbReference type="Proteomes" id="UP001165122"/>
    </source>
</evidence>
<organism evidence="3 4">
    <name type="scientific">Triparma laevis f. longispina</name>
    <dbReference type="NCBI Taxonomy" id="1714387"/>
    <lineage>
        <taxon>Eukaryota</taxon>
        <taxon>Sar</taxon>
        <taxon>Stramenopiles</taxon>
        <taxon>Ochrophyta</taxon>
        <taxon>Bolidophyceae</taxon>
        <taxon>Parmales</taxon>
        <taxon>Triparmaceae</taxon>
        <taxon>Triparma</taxon>
    </lineage>
</organism>
<comment type="subcellular location">
    <subcellularLocation>
        <location evidence="1">Nucleus</location>
    </subcellularLocation>
</comment>
<dbReference type="GO" id="GO:0003677">
    <property type="term" value="F:DNA binding"/>
    <property type="evidence" value="ECO:0007669"/>
    <property type="project" value="UniProtKB-KW"/>
</dbReference>
<evidence type="ECO:0000313" key="3">
    <source>
        <dbReference type="EMBL" id="GMH66827.1"/>
    </source>
</evidence>
<evidence type="ECO:0000256" key="1">
    <source>
        <dbReference type="RuleBase" id="RU003767"/>
    </source>
</evidence>
<dbReference type="Proteomes" id="UP001165122">
    <property type="component" value="Unassembled WGS sequence"/>
</dbReference>
<dbReference type="Gene3D" id="1.10.20.10">
    <property type="entry name" value="Histone, subunit A"/>
    <property type="match status" value="1"/>
</dbReference>
<dbReference type="OrthoDB" id="9421954at2759"/>
<sequence length="127" mass="14534">MVNLKTLGKKWTHRRTMSARHGLKFPCARIKRYLKRGHYGGTTRVSEDAACYLAAVLEYLAAEVLELAGNRARDMKKGRITPRHIKFAVVNDEELKELVGGKDVYMREAGQMCYLHPDFVPNIKKKT</sequence>
<evidence type="ECO:0000259" key="2">
    <source>
        <dbReference type="Pfam" id="PF00125"/>
    </source>
</evidence>
<dbReference type="AlphaFoldDB" id="A0A9W7E5H1"/>
<dbReference type="InterPro" id="IPR009072">
    <property type="entry name" value="Histone-fold"/>
</dbReference>
<keyword evidence="4" id="KW-1185">Reference proteome</keyword>
<proteinExistence type="inferred from homology"/>
<accession>A0A9W7E5H1</accession>